<dbReference type="SUPFAM" id="SSF55594">
    <property type="entry name" value="HPr-like"/>
    <property type="match status" value="1"/>
</dbReference>
<keyword evidence="2" id="KW-1185">Reference proteome</keyword>
<proteinExistence type="predicted"/>
<name>A0ABU1TVS1_9BACL</name>
<dbReference type="EMBL" id="JAVDWA010000001">
    <property type="protein sequence ID" value="MDR7071309.1"/>
    <property type="molecule type" value="Genomic_DNA"/>
</dbReference>
<sequence>MKSYFMVQERIEPKWIHEMVRKANEYENCEFFLECHSLKVNAKSQLSMSLLNGMHGLCCVYASGENCRDAVDQLRSIGTRLLP</sequence>
<evidence type="ECO:0000313" key="2">
    <source>
        <dbReference type="Proteomes" id="UP001258181"/>
    </source>
</evidence>
<accession>A0ABU1TVS1</accession>
<dbReference type="InterPro" id="IPR035895">
    <property type="entry name" value="HPr-like_sf"/>
</dbReference>
<evidence type="ECO:0008006" key="3">
    <source>
        <dbReference type="Google" id="ProtNLM"/>
    </source>
</evidence>
<reference evidence="1 2" key="1">
    <citation type="submission" date="2023-07" db="EMBL/GenBank/DDBJ databases">
        <title>Sorghum-associated microbial communities from plants grown in Nebraska, USA.</title>
        <authorList>
            <person name="Schachtman D."/>
        </authorList>
    </citation>
    <scope>NUCLEOTIDE SEQUENCE [LARGE SCALE GENOMIC DNA]</scope>
    <source>
        <strain evidence="1 2">BE211</strain>
    </source>
</reference>
<dbReference type="Proteomes" id="UP001258181">
    <property type="component" value="Unassembled WGS sequence"/>
</dbReference>
<gene>
    <name evidence="1" type="ORF">J2X07_000284</name>
</gene>
<protein>
    <recommendedName>
        <fullName evidence="3">HPr domain-containing protein</fullName>
    </recommendedName>
</protein>
<comment type="caution">
    <text evidence="1">The sequence shown here is derived from an EMBL/GenBank/DDBJ whole genome shotgun (WGS) entry which is preliminary data.</text>
</comment>
<organism evidence="1 2">
    <name type="scientific">Fictibacillus barbaricus</name>
    <dbReference type="NCBI Taxonomy" id="182136"/>
    <lineage>
        <taxon>Bacteria</taxon>
        <taxon>Bacillati</taxon>
        <taxon>Bacillota</taxon>
        <taxon>Bacilli</taxon>
        <taxon>Bacillales</taxon>
        <taxon>Fictibacillaceae</taxon>
        <taxon>Fictibacillus</taxon>
    </lineage>
</organism>
<dbReference type="RefSeq" id="WP_310255815.1">
    <property type="nucleotide sequence ID" value="NZ_JAVDWA010000001.1"/>
</dbReference>
<evidence type="ECO:0000313" key="1">
    <source>
        <dbReference type="EMBL" id="MDR7071309.1"/>
    </source>
</evidence>